<organism evidence="4">
    <name type="scientific">Tanacetum cinerariifolium</name>
    <name type="common">Dalmatian daisy</name>
    <name type="synonym">Chrysanthemum cinerariifolium</name>
    <dbReference type="NCBI Taxonomy" id="118510"/>
    <lineage>
        <taxon>Eukaryota</taxon>
        <taxon>Viridiplantae</taxon>
        <taxon>Streptophyta</taxon>
        <taxon>Embryophyta</taxon>
        <taxon>Tracheophyta</taxon>
        <taxon>Spermatophyta</taxon>
        <taxon>Magnoliopsida</taxon>
        <taxon>eudicotyledons</taxon>
        <taxon>Gunneridae</taxon>
        <taxon>Pentapetalae</taxon>
        <taxon>asterids</taxon>
        <taxon>campanulids</taxon>
        <taxon>Asterales</taxon>
        <taxon>Asteraceae</taxon>
        <taxon>Asteroideae</taxon>
        <taxon>Anthemideae</taxon>
        <taxon>Anthemidinae</taxon>
        <taxon>Tanacetum</taxon>
    </lineage>
</organism>
<sequence>MDSLSPQVVSAAKLPILNPNEFDLWKMRIKQYFLMTDYSLWEVILNGDSLIPTRVVEGVIQPVAPTTTKQKLARKNELKARETKKVQKTLLKQQYENFTGSHPESLDQIHDKLQKLISQLEIHEVSLSQEDVNLKFLRSLPSEWKTHTLIWRNKADLEEQSLDDLFNSLKIYEAEVKHSSSTSTTTQNLAFVSSSNTNSTTNSVSAAASVSAVCAKMPVSSLPNVDSLSNAMAMLTMRARRFLQNTCQNLGANGPTSMSFDMSKVECYNCHMKGHFARECMFLRIQEAMSYQAEEEPANCALITFSSLSSSSDNERVIVKVSPSSLYDRFQPSGGYLAVPPPYTGTFMPPKPDLPVETSIPAATPKPASPKSNSSSKRRNRKACFVCKSVDHLIKDCDYHAKKMAQPTPRNYAHKGNHKHYPSLTHTHPQKHMVPAAVLTQCKPVSITAVRPVSAAMPKIKHMVPTVVLTKSKPAFNTAVRPVSAAIPKLKVTRPRYAHQVVTKSKSPIRRHITCSPSPKTSNSPPRVTAVQALVGNPQHALKNKGVIDNGGSRYMTVNMSYLSDFEELNGGYVAFGGNPKGGKIFGKGKIKTVKTPRPYVQPVETSIPAATPTPASLKSASSGKRMNRKACFVCKIMDHLIKDCDYHAKKMAQPTLRNYAHRGNHKQHAPLTHITPKKHMVPTVVLT</sequence>
<dbReference type="InterPro" id="IPR001878">
    <property type="entry name" value="Znf_CCHC"/>
</dbReference>
<feature type="domain" description="CCHC-type" evidence="3">
    <location>
        <begin position="267"/>
        <end position="280"/>
    </location>
</feature>
<dbReference type="SUPFAM" id="SSF57756">
    <property type="entry name" value="Retrovirus zinc finger-like domains"/>
    <property type="match status" value="1"/>
</dbReference>
<evidence type="ECO:0000259" key="3">
    <source>
        <dbReference type="PROSITE" id="PS50158"/>
    </source>
</evidence>
<dbReference type="AlphaFoldDB" id="A0A6L2NHC7"/>
<proteinExistence type="predicted"/>
<dbReference type="Pfam" id="PF14223">
    <property type="entry name" value="Retrotran_gag_2"/>
    <property type="match status" value="1"/>
</dbReference>
<keyword evidence="1" id="KW-0479">Metal-binding</keyword>
<dbReference type="SMART" id="SM00343">
    <property type="entry name" value="ZnF_C2HC"/>
    <property type="match status" value="3"/>
</dbReference>
<gene>
    <name evidence="4" type="ORF">Tci_055912</name>
</gene>
<accession>A0A6L2NHC7</accession>
<keyword evidence="1" id="KW-0862">Zinc</keyword>
<name>A0A6L2NHC7_TANCI</name>
<dbReference type="GO" id="GO:0008270">
    <property type="term" value="F:zinc ion binding"/>
    <property type="evidence" value="ECO:0007669"/>
    <property type="project" value="UniProtKB-KW"/>
</dbReference>
<feature type="region of interest" description="Disordered" evidence="2">
    <location>
        <begin position="349"/>
        <end position="378"/>
    </location>
</feature>
<reference evidence="4" key="1">
    <citation type="journal article" date="2019" name="Sci. Rep.">
        <title>Draft genome of Tanacetum cinerariifolium, the natural source of mosquito coil.</title>
        <authorList>
            <person name="Yamashiro T."/>
            <person name="Shiraishi A."/>
            <person name="Satake H."/>
            <person name="Nakayama K."/>
        </authorList>
    </citation>
    <scope>NUCLEOTIDE SEQUENCE</scope>
</reference>
<protein>
    <recommendedName>
        <fullName evidence="3">CCHC-type domain-containing protein</fullName>
    </recommendedName>
</protein>
<keyword evidence="1" id="KW-0863">Zinc-finger</keyword>
<comment type="caution">
    <text evidence="4">The sequence shown here is derived from an EMBL/GenBank/DDBJ whole genome shotgun (WGS) entry which is preliminary data.</text>
</comment>
<feature type="non-terminal residue" evidence="4">
    <location>
        <position position="688"/>
    </location>
</feature>
<dbReference type="InterPro" id="IPR036875">
    <property type="entry name" value="Znf_CCHC_sf"/>
</dbReference>
<dbReference type="Gene3D" id="4.10.60.10">
    <property type="entry name" value="Zinc finger, CCHC-type"/>
    <property type="match status" value="1"/>
</dbReference>
<evidence type="ECO:0000256" key="1">
    <source>
        <dbReference type="PROSITE-ProRule" id="PRU00047"/>
    </source>
</evidence>
<dbReference type="EMBL" id="BKCJ010008781">
    <property type="protein sequence ID" value="GEU83934.1"/>
    <property type="molecule type" value="Genomic_DNA"/>
</dbReference>
<dbReference type="PROSITE" id="PS50158">
    <property type="entry name" value="ZF_CCHC"/>
    <property type="match status" value="1"/>
</dbReference>
<feature type="compositionally biased region" description="Low complexity" evidence="2">
    <location>
        <begin position="361"/>
        <end position="375"/>
    </location>
</feature>
<dbReference type="GO" id="GO:0003676">
    <property type="term" value="F:nucleic acid binding"/>
    <property type="evidence" value="ECO:0007669"/>
    <property type="project" value="InterPro"/>
</dbReference>
<evidence type="ECO:0000256" key="2">
    <source>
        <dbReference type="SAM" id="MobiDB-lite"/>
    </source>
</evidence>
<evidence type="ECO:0000313" key="4">
    <source>
        <dbReference type="EMBL" id="GEU83934.1"/>
    </source>
</evidence>